<sequence length="220" mass="24270">MLRHFGVRIGGAVILPGDEPFMRGAVSCAVPLYRDRSDIFKFCPNEPLRETLESLTVNPLQAPTADVNAEEFIHFIKDTPHLTYLFSGPAGCILRPPLLRTSGKRFIHAHGGDAPRYSGSTAFYYSILEGGDIGATVFWMDEGLDTGDVIYKIVAAPWQGMDIDRIQDPVIRAEAMVRAIAQDRKSPSQKQGHGNRVTYHVIHPVLKHYALVKAGVGTRS</sequence>
<reference evidence="2 3" key="1">
    <citation type="submission" date="2020-07" db="EMBL/GenBank/DDBJ databases">
        <title>Huge and variable diversity of episymbiotic CPR bacteria and DPANN archaea in groundwater ecosystems.</title>
        <authorList>
            <person name="He C.Y."/>
            <person name="Keren R."/>
            <person name="Whittaker M."/>
            <person name="Farag I.F."/>
            <person name="Doudna J."/>
            <person name="Cate J.H.D."/>
            <person name="Banfield J.F."/>
        </authorList>
    </citation>
    <scope>NUCLEOTIDE SEQUENCE [LARGE SCALE GENOMIC DNA]</scope>
    <source>
        <strain evidence="2">NC_groundwater_70_Ag_B-0.1um_54_66</strain>
    </source>
</reference>
<evidence type="ECO:0000313" key="3">
    <source>
        <dbReference type="Proteomes" id="UP000595362"/>
    </source>
</evidence>
<gene>
    <name evidence="2" type="ORF">HYS17_00535</name>
</gene>
<accession>A0A7T5R2G1</accession>
<evidence type="ECO:0000313" key="2">
    <source>
        <dbReference type="EMBL" id="QQG36313.1"/>
    </source>
</evidence>
<name>A0A7T5R2G1_9BACT</name>
<dbReference type="SUPFAM" id="SSF53328">
    <property type="entry name" value="Formyltransferase"/>
    <property type="match status" value="1"/>
</dbReference>
<evidence type="ECO:0000259" key="1">
    <source>
        <dbReference type="Pfam" id="PF00551"/>
    </source>
</evidence>
<protein>
    <recommendedName>
        <fullName evidence="1">Formyl transferase N-terminal domain-containing protein</fullName>
    </recommendedName>
</protein>
<dbReference type="Gene3D" id="3.40.50.170">
    <property type="entry name" value="Formyl transferase, N-terminal domain"/>
    <property type="match status" value="1"/>
</dbReference>
<dbReference type="Proteomes" id="UP000595362">
    <property type="component" value="Chromosome"/>
</dbReference>
<dbReference type="EMBL" id="CP066681">
    <property type="protein sequence ID" value="QQG36313.1"/>
    <property type="molecule type" value="Genomic_DNA"/>
</dbReference>
<dbReference type="AlphaFoldDB" id="A0A7T5R2G1"/>
<dbReference type="InterPro" id="IPR002376">
    <property type="entry name" value="Formyl_transf_N"/>
</dbReference>
<dbReference type="Pfam" id="PF00551">
    <property type="entry name" value="Formyl_trans_N"/>
    <property type="match status" value="1"/>
</dbReference>
<proteinExistence type="predicted"/>
<organism evidence="2 3">
    <name type="scientific">Micavibrio aeruginosavorus</name>
    <dbReference type="NCBI Taxonomy" id="349221"/>
    <lineage>
        <taxon>Bacteria</taxon>
        <taxon>Pseudomonadati</taxon>
        <taxon>Bdellovibrionota</taxon>
        <taxon>Bdellovibrionia</taxon>
        <taxon>Bdellovibrionales</taxon>
        <taxon>Pseudobdellovibrionaceae</taxon>
        <taxon>Micavibrio</taxon>
    </lineage>
</organism>
<dbReference type="InterPro" id="IPR036477">
    <property type="entry name" value="Formyl_transf_N_sf"/>
</dbReference>
<feature type="domain" description="Formyl transferase N-terminal" evidence="1">
    <location>
        <begin position="93"/>
        <end position="154"/>
    </location>
</feature>